<dbReference type="Proteomes" id="UP001597467">
    <property type="component" value="Unassembled WGS sequence"/>
</dbReference>
<dbReference type="Gene3D" id="2.60.40.1930">
    <property type="match status" value="1"/>
</dbReference>
<organism evidence="2 3">
    <name type="scientific">Lacinutrix gracilariae</name>
    <dbReference type="NCBI Taxonomy" id="1747198"/>
    <lineage>
        <taxon>Bacteria</taxon>
        <taxon>Pseudomonadati</taxon>
        <taxon>Bacteroidota</taxon>
        <taxon>Flavobacteriia</taxon>
        <taxon>Flavobacteriales</taxon>
        <taxon>Flavobacteriaceae</taxon>
        <taxon>Lacinutrix</taxon>
    </lineage>
</organism>
<dbReference type="SUPFAM" id="SSF56935">
    <property type="entry name" value="Porins"/>
    <property type="match status" value="1"/>
</dbReference>
<proteinExistence type="predicted"/>
<keyword evidence="3" id="KW-1185">Reference proteome</keyword>
<sequence>MKKITLFFFFFVLIVSAQENLQELATGYIDSQENFSTEISQEKFFMHTNKSLYFSGEKIWYKVYAVSDIDNTPNYQTTNLHVNIYNSKKELVESSLVFVENGKVNGFIDLDRSYETGTYYIALSTVYSSNFNSKYVKQLEVVNLKESQPDFREANLVTEKIIQEDAAANLEVTFFPESNVFLNRAYNTMYFKATFNGNPIQIEGSIINVNFNSEVKKVSTNKEGLGAVTFPYYPDKKYALKTIINGKLYLKPLPIAVDKGFVIHYDDKNTSSKEVAFTVSTNNETNKDYEDGEIIYAVINRKGALKSVTPIILESKFNSYALKIEKEGLFDGVNMLTIFNYKNEQIANRNFFFNKNKEVLLSVEKGKETKDSIQLKIKTLNKYVKTSSSISVLTEETKMYNNYSNARTDFLLSPYVELHTIDPNWILNTSSSLQEKDMVLQINAKFKKESPLIKSQKLVVKAENGLSIKGVVNTKFKNLNGFRVLLTSKENNIVLFEKLEGKKTFAFNNLLLLYPSAYKLALLNPSGVIQDATFNISPITTSFKTEDVLKYEAKKTESVYYKVKNTYDSAIFLDNGVEQLGEVSIIGKKRKKRKITSLDSIGYVNAPKELGNGFSETLKRDPFLCKGCTIFEYLDQIPNIRTSLAFDDLGLLVYDVVFTSRGRNTFFGSNQALVILDGFPLANDLSTLNDLRVDDVEFIKINRSGAGYGIRGASGVIDIKLKKIGDRSSGVTNVLTTTSETNFGFKRNTASFQYMPLQFSSSRVKMYYDTVDWIPEFTIMPNKDNFIMVAKEGNDSLKIIINGLNEEGDLLYKEVNVNSRTIN</sequence>
<protein>
    <submittedName>
        <fullName evidence="2">TonB-dependent receptor</fullName>
    </submittedName>
</protein>
<keyword evidence="2" id="KW-0675">Receptor</keyword>
<feature type="chain" id="PRO_5047423475" evidence="1">
    <location>
        <begin position="18"/>
        <end position="823"/>
    </location>
</feature>
<keyword evidence="1" id="KW-0732">Signal</keyword>
<reference evidence="3" key="1">
    <citation type="journal article" date="2019" name="Int. J. Syst. Evol. Microbiol.">
        <title>The Global Catalogue of Microorganisms (GCM) 10K type strain sequencing project: providing services to taxonomists for standard genome sequencing and annotation.</title>
        <authorList>
            <consortium name="The Broad Institute Genomics Platform"/>
            <consortium name="The Broad Institute Genome Sequencing Center for Infectious Disease"/>
            <person name="Wu L."/>
            <person name="Ma J."/>
        </authorList>
    </citation>
    <scope>NUCLEOTIDE SEQUENCE [LARGE SCALE GENOMIC DNA]</scope>
    <source>
        <strain evidence="3">KCTC 42808</strain>
    </source>
</reference>
<name>A0ABW5K379_9FLAO</name>
<dbReference type="EMBL" id="JBHULM010000011">
    <property type="protein sequence ID" value="MFD2542559.1"/>
    <property type="molecule type" value="Genomic_DNA"/>
</dbReference>
<dbReference type="Gene3D" id="2.170.130.10">
    <property type="entry name" value="TonB-dependent receptor, plug domain"/>
    <property type="match status" value="1"/>
</dbReference>
<evidence type="ECO:0000313" key="3">
    <source>
        <dbReference type="Proteomes" id="UP001597467"/>
    </source>
</evidence>
<evidence type="ECO:0000313" key="2">
    <source>
        <dbReference type="EMBL" id="MFD2542559.1"/>
    </source>
</evidence>
<evidence type="ECO:0000256" key="1">
    <source>
        <dbReference type="SAM" id="SignalP"/>
    </source>
</evidence>
<gene>
    <name evidence="2" type="ORF">ACFSSB_09540</name>
</gene>
<accession>A0ABW5K379</accession>
<dbReference type="RefSeq" id="WP_379903561.1">
    <property type="nucleotide sequence ID" value="NZ_JBHULM010000011.1"/>
</dbReference>
<feature type="signal peptide" evidence="1">
    <location>
        <begin position="1"/>
        <end position="17"/>
    </location>
</feature>
<comment type="caution">
    <text evidence="2">The sequence shown here is derived from an EMBL/GenBank/DDBJ whole genome shotgun (WGS) entry which is preliminary data.</text>
</comment>
<dbReference type="InterPro" id="IPR037066">
    <property type="entry name" value="Plug_dom_sf"/>
</dbReference>